<dbReference type="Proteomes" id="UP001500945">
    <property type="component" value="Unassembled WGS sequence"/>
</dbReference>
<keyword evidence="2" id="KW-1185">Reference proteome</keyword>
<protein>
    <submittedName>
        <fullName evidence="1">Uncharacterized protein</fullName>
    </submittedName>
</protein>
<evidence type="ECO:0000313" key="1">
    <source>
        <dbReference type="EMBL" id="GAA4404336.1"/>
    </source>
</evidence>
<organism evidence="1 2">
    <name type="scientific">Fodinibacter luteus</name>
    <dbReference type="NCBI Taxonomy" id="552064"/>
    <lineage>
        <taxon>Bacteria</taxon>
        <taxon>Bacillati</taxon>
        <taxon>Actinomycetota</taxon>
        <taxon>Actinomycetes</taxon>
        <taxon>Micrococcales</taxon>
        <taxon>Intrasporangiaceae</taxon>
        <taxon>Fodinibacter (ex Wang et al. 2009)</taxon>
    </lineage>
</organism>
<comment type="caution">
    <text evidence="1">The sequence shown here is derived from an EMBL/GenBank/DDBJ whole genome shotgun (WGS) entry which is preliminary data.</text>
</comment>
<accession>A0ABP8KCX6</accession>
<proteinExistence type="predicted"/>
<name>A0ABP8KCX6_9MICO</name>
<sequence>MPLIRIDTCELTYPWFWLPGHLPHFVDGSVPGGVPVRLEPGEYTFQQSRQHPCDVHFRVTPAGEVDFDADQDAVLRGRGTHTLRVVGVPVLLRPTGRPVPLLPMWGGCHEPIDTGARTVRMPPGPAYEIRLLGARRTVVEFSVGRDGVVDYPEHHEGALSGRGTGTLTVDVGAA</sequence>
<dbReference type="RefSeq" id="WP_345204589.1">
    <property type="nucleotide sequence ID" value="NZ_BAABGM010000011.1"/>
</dbReference>
<dbReference type="EMBL" id="BAABGM010000011">
    <property type="protein sequence ID" value="GAA4404336.1"/>
    <property type="molecule type" value="Genomic_DNA"/>
</dbReference>
<gene>
    <name evidence="1" type="ORF">GCM10023168_16850</name>
</gene>
<reference evidence="2" key="1">
    <citation type="journal article" date="2019" name="Int. J. Syst. Evol. Microbiol.">
        <title>The Global Catalogue of Microorganisms (GCM) 10K type strain sequencing project: providing services to taxonomists for standard genome sequencing and annotation.</title>
        <authorList>
            <consortium name="The Broad Institute Genomics Platform"/>
            <consortium name="The Broad Institute Genome Sequencing Center for Infectious Disease"/>
            <person name="Wu L."/>
            <person name="Ma J."/>
        </authorList>
    </citation>
    <scope>NUCLEOTIDE SEQUENCE [LARGE SCALE GENOMIC DNA]</scope>
    <source>
        <strain evidence="2">JCM 17809</strain>
    </source>
</reference>
<evidence type="ECO:0000313" key="2">
    <source>
        <dbReference type="Proteomes" id="UP001500945"/>
    </source>
</evidence>